<gene>
    <name evidence="4" type="ORF">AT15_01905</name>
</gene>
<evidence type="ECO:0000313" key="4">
    <source>
        <dbReference type="EMBL" id="OAA29451.1"/>
    </source>
</evidence>
<evidence type="ECO:0000256" key="2">
    <source>
        <dbReference type="ARBA" id="ARBA00023315"/>
    </source>
</evidence>
<keyword evidence="2" id="KW-0012">Acyltransferase</keyword>
<dbReference type="InterPro" id="IPR000182">
    <property type="entry name" value="GNAT_dom"/>
</dbReference>
<comment type="caution">
    <text evidence="4">The sequence shown here is derived from an EMBL/GenBank/DDBJ whole genome shotgun (WGS) entry which is preliminary data.</text>
</comment>
<dbReference type="PATRIC" id="fig|1453497.3.peg.379"/>
<dbReference type="SUPFAM" id="SSF55729">
    <property type="entry name" value="Acyl-CoA N-acyltransferases (Nat)"/>
    <property type="match status" value="1"/>
</dbReference>
<dbReference type="PROSITE" id="PS51186">
    <property type="entry name" value="GNAT"/>
    <property type="match status" value="1"/>
</dbReference>
<dbReference type="PANTHER" id="PTHR42919:SF8">
    <property type="entry name" value="N-ALPHA-ACETYLTRANSFERASE 50"/>
    <property type="match status" value="1"/>
</dbReference>
<evidence type="ECO:0000256" key="1">
    <source>
        <dbReference type="ARBA" id="ARBA00022679"/>
    </source>
</evidence>
<proteinExistence type="predicted"/>
<evidence type="ECO:0000313" key="5">
    <source>
        <dbReference type="Proteomes" id="UP000077339"/>
    </source>
</evidence>
<feature type="domain" description="N-acetyltransferase" evidence="3">
    <location>
        <begin position="107"/>
        <end position="256"/>
    </location>
</feature>
<dbReference type="InterPro" id="IPR051556">
    <property type="entry name" value="N-term/lysine_N-AcTrnsfr"/>
</dbReference>
<evidence type="ECO:0000259" key="3">
    <source>
        <dbReference type="PROSITE" id="PS51186"/>
    </source>
</evidence>
<dbReference type="RefSeq" id="WP_068348111.1">
    <property type="nucleotide sequence ID" value="NZ_JFHK01000018.1"/>
</dbReference>
<dbReference type="OrthoDB" id="9795206at2"/>
<sequence>MHIQKNENAWNITDENEEIARVSGFAFPGDALFANVQLSTSLSIQKKKEILKLLSEELKKEFHERSIQLFLDEGQMHDHETDVYFTLNRVRMFRSLENIPEVHINEREIHSLNFEDIAVKAQEIFDATPEYDRKMINMNCSKDVRKFYKEIIVEKAIGKYLSELSFGYGKDFLKGFIINMEIENVEKTLLVGDIIVLEEYRRQGIATQLIVHSLKRAKVMGFEKAILDVTASNPANNLYEKLGFKEFKTVTSIFVK</sequence>
<dbReference type="AlphaFoldDB" id="A0A176JZE3"/>
<reference evidence="4 5" key="1">
    <citation type="submission" date="2014-02" db="EMBL/GenBank/DDBJ databases">
        <title>Kosmotoga genome sequencing.</title>
        <authorList>
            <person name="Pollo S.M."/>
            <person name="Charchuk R."/>
            <person name="Nesbo C.L."/>
        </authorList>
    </citation>
    <scope>NUCLEOTIDE SEQUENCE [LARGE SCALE GENOMIC DNA]</scope>
    <source>
        <strain evidence="4 5">S304</strain>
    </source>
</reference>
<dbReference type="EMBL" id="JFHK01000018">
    <property type="protein sequence ID" value="OAA29451.1"/>
    <property type="molecule type" value="Genomic_DNA"/>
</dbReference>
<dbReference type="Proteomes" id="UP000077339">
    <property type="component" value="Unassembled WGS sequence"/>
</dbReference>
<protein>
    <recommendedName>
        <fullName evidence="3">N-acetyltransferase domain-containing protein</fullName>
    </recommendedName>
</protein>
<dbReference type="Pfam" id="PF00583">
    <property type="entry name" value="Acetyltransf_1"/>
    <property type="match status" value="1"/>
</dbReference>
<dbReference type="GO" id="GO:0016747">
    <property type="term" value="F:acyltransferase activity, transferring groups other than amino-acyl groups"/>
    <property type="evidence" value="ECO:0007669"/>
    <property type="project" value="InterPro"/>
</dbReference>
<dbReference type="CDD" id="cd04301">
    <property type="entry name" value="NAT_SF"/>
    <property type="match status" value="1"/>
</dbReference>
<dbReference type="PANTHER" id="PTHR42919">
    <property type="entry name" value="N-ALPHA-ACETYLTRANSFERASE"/>
    <property type="match status" value="1"/>
</dbReference>
<accession>A0A176JZE3</accession>
<dbReference type="Gene3D" id="3.40.630.30">
    <property type="match status" value="1"/>
</dbReference>
<organism evidence="4 5">
    <name type="scientific">Kosmotoga arenicorallina S304</name>
    <dbReference type="NCBI Taxonomy" id="1453497"/>
    <lineage>
        <taxon>Bacteria</taxon>
        <taxon>Thermotogati</taxon>
        <taxon>Thermotogota</taxon>
        <taxon>Thermotogae</taxon>
        <taxon>Kosmotogales</taxon>
        <taxon>Kosmotogaceae</taxon>
        <taxon>Kosmotoga</taxon>
    </lineage>
</organism>
<keyword evidence="1" id="KW-0808">Transferase</keyword>
<keyword evidence="5" id="KW-1185">Reference proteome</keyword>
<name>A0A176JZE3_9BACT</name>
<dbReference type="InterPro" id="IPR016181">
    <property type="entry name" value="Acyl_CoA_acyltransferase"/>
</dbReference>